<comment type="caution">
    <text evidence="1">The sequence shown here is derived from an EMBL/GenBank/DDBJ whole genome shotgun (WGS) entry which is preliminary data.</text>
</comment>
<dbReference type="EMBL" id="AQHY01000034">
    <property type="protein sequence ID" value="EOA53391.1"/>
    <property type="molecule type" value="Genomic_DNA"/>
</dbReference>
<evidence type="ECO:0000313" key="1">
    <source>
        <dbReference type="EMBL" id="EOA53391.1"/>
    </source>
</evidence>
<sequence>MHITGYEFLDSLRLSLLKITLYKASPHITQLMAQIKPQHIKNTIFHIAKTPVPLSDSEFLNAFLP</sequence>
<dbReference type="Proteomes" id="UP000017831">
    <property type="component" value="Unassembled WGS sequence"/>
</dbReference>
<protein>
    <submittedName>
        <fullName evidence="1">Uncharacterized protein</fullName>
    </submittedName>
</protein>
<reference evidence="1 2" key="1">
    <citation type="submission" date="2013-04" db="EMBL/GenBank/DDBJ databases">
        <title>The Genome Sequence of Bacteroides massiliensis DSM 17679.</title>
        <authorList>
            <consortium name="The Broad Institute Genomics Platform"/>
            <person name="Earl A."/>
            <person name="Ward D."/>
            <person name="Feldgarden M."/>
            <person name="Gevers D."/>
            <person name="Martens E."/>
            <person name="Fenner L."/>
            <person name="Roux V."/>
            <person name="Mallet M.N."/>
            <person name="Raoult D."/>
            <person name="Walker B."/>
            <person name="Young S."/>
            <person name="Zeng Q."/>
            <person name="Gargeya S."/>
            <person name="Fitzgerald M."/>
            <person name="Haas B."/>
            <person name="Abouelleil A."/>
            <person name="Allen A.W."/>
            <person name="Alvarado L."/>
            <person name="Arachchi H.M."/>
            <person name="Berlin A.M."/>
            <person name="Chapman S.B."/>
            <person name="Gainer-Dewar J."/>
            <person name="Goldberg J."/>
            <person name="Griggs A."/>
            <person name="Gujja S."/>
            <person name="Hansen M."/>
            <person name="Howarth C."/>
            <person name="Imamovic A."/>
            <person name="Ireland A."/>
            <person name="Larimer J."/>
            <person name="McCowan C."/>
            <person name="Murphy C."/>
            <person name="Pearson M."/>
            <person name="Poon T.W."/>
            <person name="Priest M."/>
            <person name="Roberts A."/>
            <person name="Saif S."/>
            <person name="Shea T."/>
            <person name="Sisk P."/>
            <person name="Sykes S."/>
            <person name="Wortman J."/>
            <person name="Nusbaum C."/>
            <person name="Birren B."/>
        </authorList>
    </citation>
    <scope>NUCLEOTIDE SEQUENCE [LARGE SCALE GENOMIC DNA]</scope>
    <source>
        <strain evidence="2">B84634 / Timone 84634 / DSM 17679 / JCM 13223</strain>
    </source>
</reference>
<evidence type="ECO:0000313" key="2">
    <source>
        <dbReference type="Proteomes" id="UP000017831"/>
    </source>
</evidence>
<proteinExistence type="predicted"/>
<accession>U6RCD5</accession>
<dbReference type="HOGENOM" id="CLU_2840681_0_0_10"/>
<dbReference type="AlphaFoldDB" id="U6RCD5"/>
<gene>
    <name evidence="1" type="ORF">HMPREF1534_02933</name>
</gene>
<keyword evidence="2" id="KW-1185">Reference proteome</keyword>
<organism evidence="1 2">
    <name type="scientific">Phocaeicola massiliensis B84634 = Timone 84634 = DSM 17679 = JCM 13223</name>
    <dbReference type="NCBI Taxonomy" id="1121098"/>
    <lineage>
        <taxon>Bacteria</taxon>
        <taxon>Pseudomonadati</taxon>
        <taxon>Bacteroidota</taxon>
        <taxon>Bacteroidia</taxon>
        <taxon>Bacteroidales</taxon>
        <taxon>Bacteroidaceae</taxon>
        <taxon>Phocaeicola</taxon>
    </lineage>
</organism>
<name>U6RCD5_9BACT</name>